<evidence type="ECO:0000259" key="2">
    <source>
        <dbReference type="Pfam" id="PF02698"/>
    </source>
</evidence>
<reference evidence="3 4" key="1">
    <citation type="submission" date="2017-05" db="EMBL/GenBank/DDBJ databases">
        <title>Vagococcus spp. assemblies.</title>
        <authorList>
            <person name="Gulvik C.A."/>
        </authorList>
    </citation>
    <scope>NUCLEOTIDE SEQUENCE [LARGE SCALE GENOMIC DNA]</scope>
    <source>
        <strain evidence="3 4">CCUG 51432</strain>
    </source>
</reference>
<feature type="transmembrane region" description="Helical" evidence="1">
    <location>
        <begin position="47"/>
        <end position="68"/>
    </location>
</feature>
<feature type="transmembrane region" description="Helical" evidence="1">
    <location>
        <begin position="123"/>
        <end position="143"/>
    </location>
</feature>
<feature type="transmembrane region" description="Helical" evidence="1">
    <location>
        <begin position="21"/>
        <end position="41"/>
    </location>
</feature>
<organism evidence="3 4">
    <name type="scientific">Vagococcus elongatus</name>
    <dbReference type="NCBI Taxonomy" id="180344"/>
    <lineage>
        <taxon>Bacteria</taxon>
        <taxon>Bacillati</taxon>
        <taxon>Bacillota</taxon>
        <taxon>Bacilli</taxon>
        <taxon>Lactobacillales</taxon>
        <taxon>Enterococcaceae</taxon>
        <taxon>Vagococcus</taxon>
    </lineage>
</organism>
<dbReference type="PANTHER" id="PTHR30336">
    <property type="entry name" value="INNER MEMBRANE PROTEIN, PROBABLE PERMEASE"/>
    <property type="match status" value="1"/>
</dbReference>
<sequence length="372" mass="41971">MCFTICQKTLPRRIIMSSGNYLFFLTVFFLIPFILFLYWAIKKTTSLWTGAFFLYSSASLFFLLMVWLEKISKNLTFVIVAITALGLLLLGTLGIYAMIIALFWNERILLKFERPSFSNFLPLIVATILLVLAVGNIIMVIFFSDTWLIKVFSFVINLAIYLSAVFFFYSVTSIIYNVIPIRGKVDYIIVLGAGLNKDKVTPLLAARIDAGAKLYLAQQEKKNHSPTIILSGGQGADELISEAEAMNNYLKDTYPKITQVLLEKRSTNTEENLRFSELVATEKDAATDFSKQNIVIATSNYHLLRAGKLAKKQGLNAQGVGAKTRLFYLPAAFIREYIGYLVFSKTKHLTAMGFIFLLTIGLDLIMHFLLKI</sequence>
<keyword evidence="1" id="KW-1133">Transmembrane helix</keyword>
<dbReference type="GO" id="GO:0000270">
    <property type="term" value="P:peptidoglycan metabolic process"/>
    <property type="evidence" value="ECO:0007669"/>
    <property type="project" value="TreeGrafter"/>
</dbReference>
<feature type="transmembrane region" description="Helical" evidence="1">
    <location>
        <begin position="349"/>
        <end position="370"/>
    </location>
</feature>
<dbReference type="Proteomes" id="UP000287605">
    <property type="component" value="Unassembled WGS sequence"/>
</dbReference>
<keyword evidence="1" id="KW-0812">Transmembrane</keyword>
<name>A0A430B004_9ENTE</name>
<protein>
    <recommendedName>
        <fullName evidence="2">DUF218 domain-containing protein</fullName>
    </recommendedName>
</protein>
<feature type="transmembrane region" description="Helical" evidence="1">
    <location>
        <begin position="155"/>
        <end position="179"/>
    </location>
</feature>
<evidence type="ECO:0000313" key="4">
    <source>
        <dbReference type="Proteomes" id="UP000287605"/>
    </source>
</evidence>
<dbReference type="InterPro" id="IPR014729">
    <property type="entry name" value="Rossmann-like_a/b/a_fold"/>
</dbReference>
<dbReference type="PANTHER" id="PTHR30336:SF4">
    <property type="entry name" value="ENVELOPE BIOGENESIS FACTOR ELYC"/>
    <property type="match status" value="1"/>
</dbReference>
<dbReference type="EMBL" id="NGKA01000005">
    <property type="protein sequence ID" value="RSU13581.1"/>
    <property type="molecule type" value="Genomic_DNA"/>
</dbReference>
<accession>A0A430B004</accession>
<dbReference type="AlphaFoldDB" id="A0A430B004"/>
<dbReference type="Gene3D" id="3.40.50.620">
    <property type="entry name" value="HUPs"/>
    <property type="match status" value="1"/>
</dbReference>
<evidence type="ECO:0000313" key="3">
    <source>
        <dbReference type="EMBL" id="RSU13581.1"/>
    </source>
</evidence>
<dbReference type="GO" id="GO:0043164">
    <property type="term" value="P:Gram-negative-bacterium-type cell wall biogenesis"/>
    <property type="evidence" value="ECO:0007669"/>
    <property type="project" value="TreeGrafter"/>
</dbReference>
<dbReference type="Pfam" id="PF02698">
    <property type="entry name" value="DUF218"/>
    <property type="match status" value="1"/>
</dbReference>
<dbReference type="GO" id="GO:0005886">
    <property type="term" value="C:plasma membrane"/>
    <property type="evidence" value="ECO:0007669"/>
    <property type="project" value="TreeGrafter"/>
</dbReference>
<keyword evidence="4" id="KW-1185">Reference proteome</keyword>
<feature type="domain" description="DUF218" evidence="2">
    <location>
        <begin position="186"/>
        <end position="339"/>
    </location>
</feature>
<gene>
    <name evidence="3" type="ORF">CBF29_04830</name>
</gene>
<dbReference type="CDD" id="cd06259">
    <property type="entry name" value="YdcF-like"/>
    <property type="match status" value="1"/>
</dbReference>
<proteinExistence type="predicted"/>
<dbReference type="InterPro" id="IPR003848">
    <property type="entry name" value="DUF218"/>
</dbReference>
<keyword evidence="1" id="KW-0472">Membrane</keyword>
<feature type="transmembrane region" description="Helical" evidence="1">
    <location>
        <begin position="75"/>
        <end position="103"/>
    </location>
</feature>
<evidence type="ECO:0000256" key="1">
    <source>
        <dbReference type="SAM" id="Phobius"/>
    </source>
</evidence>
<dbReference type="OrthoDB" id="9782395at2"/>
<dbReference type="InterPro" id="IPR051599">
    <property type="entry name" value="Cell_Envelope_Assoc"/>
</dbReference>
<comment type="caution">
    <text evidence="3">The sequence shown here is derived from an EMBL/GenBank/DDBJ whole genome shotgun (WGS) entry which is preliminary data.</text>
</comment>